<organism evidence="1 2">
    <name type="scientific">Stylosanthes scabra</name>
    <dbReference type="NCBI Taxonomy" id="79078"/>
    <lineage>
        <taxon>Eukaryota</taxon>
        <taxon>Viridiplantae</taxon>
        <taxon>Streptophyta</taxon>
        <taxon>Embryophyta</taxon>
        <taxon>Tracheophyta</taxon>
        <taxon>Spermatophyta</taxon>
        <taxon>Magnoliopsida</taxon>
        <taxon>eudicotyledons</taxon>
        <taxon>Gunneridae</taxon>
        <taxon>Pentapetalae</taxon>
        <taxon>rosids</taxon>
        <taxon>fabids</taxon>
        <taxon>Fabales</taxon>
        <taxon>Fabaceae</taxon>
        <taxon>Papilionoideae</taxon>
        <taxon>50 kb inversion clade</taxon>
        <taxon>dalbergioids sensu lato</taxon>
        <taxon>Dalbergieae</taxon>
        <taxon>Pterocarpus clade</taxon>
        <taxon>Stylosanthes</taxon>
    </lineage>
</organism>
<evidence type="ECO:0000313" key="1">
    <source>
        <dbReference type="EMBL" id="MED6163127.1"/>
    </source>
</evidence>
<proteinExistence type="predicted"/>
<reference evidence="1 2" key="1">
    <citation type="journal article" date="2023" name="Plants (Basel)">
        <title>Bridging the Gap: Combining Genomics and Transcriptomics Approaches to Understand Stylosanthes scabra, an Orphan Legume from the Brazilian Caatinga.</title>
        <authorList>
            <person name="Ferreira-Neto J.R.C."/>
            <person name="da Silva M.D."/>
            <person name="Binneck E."/>
            <person name="de Melo N.F."/>
            <person name="da Silva R.H."/>
            <person name="de Melo A.L.T.M."/>
            <person name="Pandolfi V."/>
            <person name="Bustamante F.O."/>
            <person name="Brasileiro-Vidal A.C."/>
            <person name="Benko-Iseppon A.M."/>
        </authorList>
    </citation>
    <scope>NUCLEOTIDE SEQUENCE [LARGE SCALE GENOMIC DNA]</scope>
    <source>
        <tissue evidence="1">Leaves</tissue>
    </source>
</reference>
<comment type="caution">
    <text evidence="1">The sequence shown here is derived from an EMBL/GenBank/DDBJ whole genome shotgun (WGS) entry which is preliminary data.</text>
</comment>
<name>A0ABU6UPB1_9FABA</name>
<gene>
    <name evidence="1" type="ORF">PIB30_076832</name>
</gene>
<dbReference type="Proteomes" id="UP001341840">
    <property type="component" value="Unassembled WGS sequence"/>
</dbReference>
<sequence length="144" mass="16332">MHPLIMRERQTRIISLKKCKNVYALKEESGYFTKMEDLTTEGGMTLSPWPKVERAVLIQSIIIGENINVEEIIADQFYKFIYKTDLSSSLPFPSIIAALCLDAKVTTLKDDTLINQELPIAGEALIRTREGRARNPRQEAPPPQ</sequence>
<evidence type="ECO:0000313" key="2">
    <source>
        <dbReference type="Proteomes" id="UP001341840"/>
    </source>
</evidence>
<protein>
    <submittedName>
        <fullName evidence="1">Uncharacterized protein</fullName>
    </submittedName>
</protein>
<accession>A0ABU6UPB1</accession>
<dbReference type="EMBL" id="JASCZI010121845">
    <property type="protein sequence ID" value="MED6163127.1"/>
    <property type="molecule type" value="Genomic_DNA"/>
</dbReference>
<keyword evidence="2" id="KW-1185">Reference proteome</keyword>